<evidence type="ECO:0000313" key="3">
    <source>
        <dbReference type="EMBL" id="ACZ01498.1"/>
    </source>
</evidence>
<evidence type="ECO:0000259" key="2">
    <source>
        <dbReference type="Pfam" id="PF09917"/>
    </source>
</evidence>
<reference evidence="3 4" key="1">
    <citation type="journal article" date="2009" name="Stand. Genomic Sci.">
        <title>Complete genome sequence of Streptobacillus moniliformis type strain (9901T).</title>
        <authorList>
            <person name="Nolan M."/>
            <person name="Gronow S."/>
            <person name="Lapidus A."/>
            <person name="Ivanova N."/>
            <person name="Copeland A."/>
            <person name="Lucas S."/>
            <person name="Del Rio T.G."/>
            <person name="Chen F."/>
            <person name="Tice H."/>
            <person name="Pitluck S."/>
            <person name="Cheng J.F."/>
            <person name="Sims D."/>
            <person name="Meincke L."/>
            <person name="Bruce D."/>
            <person name="Goodwin L."/>
            <person name="Brettin T."/>
            <person name="Han C."/>
            <person name="Detter J.C."/>
            <person name="Ovchinikova G."/>
            <person name="Pati A."/>
            <person name="Mavromatis K."/>
            <person name="Mikhailova N."/>
            <person name="Chen A."/>
            <person name="Palaniappan K."/>
            <person name="Land M."/>
            <person name="Hauser L."/>
            <person name="Chang Y.J."/>
            <person name="Jeffries C.D."/>
            <person name="Rohde M."/>
            <person name="Sproer C."/>
            <person name="Goker M."/>
            <person name="Bristow J."/>
            <person name="Eisen J.A."/>
            <person name="Markowitz V."/>
            <person name="Hugenholtz P."/>
            <person name="Kyrpides N.C."/>
            <person name="Klenk H.P."/>
            <person name="Chain P."/>
        </authorList>
    </citation>
    <scope>NUCLEOTIDE SEQUENCE [LARGE SCALE GENOMIC DNA]</scope>
    <source>
        <strain evidence="4">ATCC 14647 / DSM 12112 / NCTC 10651 / 9901</strain>
    </source>
</reference>
<dbReference type="HOGENOM" id="CLU_108869_2_1_0"/>
<dbReference type="AlphaFoldDB" id="D1AUT8"/>
<keyword evidence="4" id="KW-1185">Reference proteome</keyword>
<dbReference type="Pfam" id="PF09917">
    <property type="entry name" value="DUF2147"/>
    <property type="match status" value="1"/>
</dbReference>
<feature type="signal peptide" evidence="1">
    <location>
        <begin position="1"/>
        <end position="18"/>
    </location>
</feature>
<name>D1AUT8_STRM9</name>
<organism evidence="3 4">
    <name type="scientific">Streptobacillus moniliformis (strain ATCC 14647 / DSM 12112 / NCTC 10651 / 9901)</name>
    <dbReference type="NCBI Taxonomy" id="519441"/>
    <lineage>
        <taxon>Bacteria</taxon>
        <taxon>Fusobacteriati</taxon>
        <taxon>Fusobacteriota</taxon>
        <taxon>Fusobacteriia</taxon>
        <taxon>Fusobacteriales</taxon>
        <taxon>Leptotrichiaceae</taxon>
        <taxon>Streptobacillus</taxon>
    </lineage>
</organism>
<dbReference type="PANTHER" id="PTHR36919:SF2">
    <property type="entry name" value="BLL6627 PROTEIN"/>
    <property type="match status" value="1"/>
</dbReference>
<accession>D1AUT8</accession>
<dbReference type="KEGG" id="smf:Smon_1033"/>
<sequence>MKKIITFLFLLVATLSFSDSKEAFGVWITEPSSSGNRVIVEIYEKDNKFHGRILQLTDRFDSDGNLKKDVNNPDKSKQSRTLEGIDFVSGFTYNESNSTYENGTIYDPSNGKTYDSYMQLQKDGTLKVRGYIGISLIGRTQIWKRYEK</sequence>
<dbReference type="EMBL" id="CP001779">
    <property type="protein sequence ID" value="ACZ01498.1"/>
    <property type="molecule type" value="Genomic_DNA"/>
</dbReference>
<proteinExistence type="predicted"/>
<dbReference type="RefSeq" id="WP_012859046.1">
    <property type="nucleotide sequence ID" value="NC_013515.1"/>
</dbReference>
<dbReference type="PANTHER" id="PTHR36919">
    <property type="entry name" value="BLR1215 PROTEIN"/>
    <property type="match status" value="1"/>
</dbReference>
<feature type="domain" description="DUF2147" evidence="2">
    <location>
        <begin position="25"/>
        <end position="145"/>
    </location>
</feature>
<gene>
    <name evidence="3" type="ordered locus">Smon_1033</name>
</gene>
<dbReference type="GeneID" id="29673095"/>
<dbReference type="eggNOG" id="COG4731">
    <property type="taxonomic scope" value="Bacteria"/>
</dbReference>
<keyword evidence="1" id="KW-0732">Signal</keyword>
<evidence type="ECO:0000256" key="1">
    <source>
        <dbReference type="SAM" id="SignalP"/>
    </source>
</evidence>
<dbReference type="OrthoDB" id="9814399at2"/>
<dbReference type="InterPro" id="IPR019223">
    <property type="entry name" value="DUF2147"/>
</dbReference>
<feature type="chain" id="PRO_5003020147" description="DUF2147 domain-containing protein" evidence="1">
    <location>
        <begin position="19"/>
        <end position="148"/>
    </location>
</feature>
<protein>
    <recommendedName>
        <fullName evidence="2">DUF2147 domain-containing protein</fullName>
    </recommendedName>
</protein>
<evidence type="ECO:0000313" key="4">
    <source>
        <dbReference type="Proteomes" id="UP000002072"/>
    </source>
</evidence>
<dbReference type="Proteomes" id="UP000002072">
    <property type="component" value="Chromosome"/>
</dbReference>
<dbReference type="Gene3D" id="2.40.128.520">
    <property type="match status" value="1"/>
</dbReference>